<reference evidence="2" key="1">
    <citation type="journal article" date="2023" name="Science">
        <title>Elucidation of the pathway for biosynthesis of saponin adjuvants from the soapbark tree.</title>
        <authorList>
            <person name="Reed J."/>
            <person name="Orme A."/>
            <person name="El-Demerdash A."/>
            <person name="Owen C."/>
            <person name="Martin L.B.B."/>
            <person name="Misra R.C."/>
            <person name="Kikuchi S."/>
            <person name="Rejzek M."/>
            <person name="Martin A.C."/>
            <person name="Harkess A."/>
            <person name="Leebens-Mack J."/>
            <person name="Louveau T."/>
            <person name="Stephenson M.J."/>
            <person name="Osbourn A."/>
        </authorList>
    </citation>
    <scope>NUCLEOTIDE SEQUENCE</scope>
    <source>
        <strain evidence="2">S10</strain>
    </source>
</reference>
<gene>
    <name evidence="2" type="ORF">O6P43_030711</name>
</gene>
<feature type="signal peptide" evidence="1">
    <location>
        <begin position="1"/>
        <end position="26"/>
    </location>
</feature>
<evidence type="ECO:0000313" key="2">
    <source>
        <dbReference type="EMBL" id="KAJ7945688.1"/>
    </source>
</evidence>
<feature type="chain" id="PRO_5042272857" evidence="1">
    <location>
        <begin position="27"/>
        <end position="102"/>
    </location>
</feature>
<dbReference type="Proteomes" id="UP001163823">
    <property type="component" value="Chromosome 13"/>
</dbReference>
<accession>A0AAD7P7Y9</accession>
<keyword evidence="1" id="KW-0732">Signal</keyword>
<organism evidence="2 3">
    <name type="scientific">Quillaja saponaria</name>
    <name type="common">Soap bark tree</name>
    <dbReference type="NCBI Taxonomy" id="32244"/>
    <lineage>
        <taxon>Eukaryota</taxon>
        <taxon>Viridiplantae</taxon>
        <taxon>Streptophyta</taxon>
        <taxon>Embryophyta</taxon>
        <taxon>Tracheophyta</taxon>
        <taxon>Spermatophyta</taxon>
        <taxon>Magnoliopsida</taxon>
        <taxon>eudicotyledons</taxon>
        <taxon>Gunneridae</taxon>
        <taxon>Pentapetalae</taxon>
        <taxon>rosids</taxon>
        <taxon>fabids</taxon>
        <taxon>Fabales</taxon>
        <taxon>Quillajaceae</taxon>
        <taxon>Quillaja</taxon>
    </lineage>
</organism>
<proteinExistence type="predicted"/>
<dbReference type="AlphaFoldDB" id="A0AAD7P7Y9"/>
<evidence type="ECO:0000256" key="1">
    <source>
        <dbReference type="SAM" id="SignalP"/>
    </source>
</evidence>
<comment type="caution">
    <text evidence="2">The sequence shown here is derived from an EMBL/GenBank/DDBJ whole genome shotgun (WGS) entry which is preliminary data.</text>
</comment>
<evidence type="ECO:0000313" key="3">
    <source>
        <dbReference type="Proteomes" id="UP001163823"/>
    </source>
</evidence>
<keyword evidence="3" id="KW-1185">Reference proteome</keyword>
<dbReference type="KEGG" id="qsa:O6P43_030711"/>
<dbReference type="EMBL" id="JARAOO010000013">
    <property type="protein sequence ID" value="KAJ7945688.1"/>
    <property type="molecule type" value="Genomic_DNA"/>
</dbReference>
<name>A0AAD7P7Y9_QUISA</name>
<sequence length="102" mass="11352">MKFGLIRGKTSSSLLLVFHSLFSLNSFPTVHVRLYMTAGEFGTSAVWGNLLFLGRELQFVGSHLVILFCSAFNDEFSFLLQSRLGAANNCPVLLFSIVSRIF</sequence>
<protein>
    <submittedName>
        <fullName evidence="2">Uncharacterized protein</fullName>
    </submittedName>
</protein>